<dbReference type="PANTHER" id="PTHR38166">
    <property type="entry name" value="C2H2-TYPE DOMAIN-CONTAINING PROTEIN-RELATED"/>
    <property type="match status" value="1"/>
</dbReference>
<feature type="compositionally biased region" description="Polar residues" evidence="1">
    <location>
        <begin position="27"/>
        <end position="48"/>
    </location>
</feature>
<evidence type="ECO:0000313" key="3">
    <source>
        <dbReference type="Proteomes" id="UP001287356"/>
    </source>
</evidence>
<comment type="caution">
    <text evidence="2">The sequence shown here is derived from an EMBL/GenBank/DDBJ whole genome shotgun (WGS) entry which is preliminary data.</text>
</comment>
<dbReference type="Proteomes" id="UP001287356">
    <property type="component" value="Unassembled WGS sequence"/>
</dbReference>
<evidence type="ECO:0000256" key="1">
    <source>
        <dbReference type="SAM" id="MobiDB-lite"/>
    </source>
</evidence>
<feature type="region of interest" description="Disordered" evidence="1">
    <location>
        <begin position="24"/>
        <end position="54"/>
    </location>
</feature>
<dbReference type="EMBL" id="JAULSN010000001">
    <property type="protein sequence ID" value="KAK3382088.1"/>
    <property type="molecule type" value="Genomic_DNA"/>
</dbReference>
<feature type="region of interest" description="Disordered" evidence="1">
    <location>
        <begin position="69"/>
        <end position="88"/>
    </location>
</feature>
<dbReference type="PANTHER" id="PTHR38166:SF1">
    <property type="entry name" value="C2H2-TYPE DOMAIN-CONTAINING PROTEIN"/>
    <property type="match status" value="1"/>
</dbReference>
<evidence type="ECO:0008006" key="4">
    <source>
        <dbReference type="Google" id="ProtNLM"/>
    </source>
</evidence>
<proteinExistence type="predicted"/>
<reference evidence="2" key="2">
    <citation type="submission" date="2023-06" db="EMBL/GenBank/DDBJ databases">
        <authorList>
            <consortium name="Lawrence Berkeley National Laboratory"/>
            <person name="Haridas S."/>
            <person name="Hensen N."/>
            <person name="Bonometti L."/>
            <person name="Westerberg I."/>
            <person name="Brannstrom I.O."/>
            <person name="Guillou S."/>
            <person name="Cros-Aarteil S."/>
            <person name="Calhoun S."/>
            <person name="Kuo A."/>
            <person name="Mondo S."/>
            <person name="Pangilinan J."/>
            <person name="Riley R."/>
            <person name="Labutti K."/>
            <person name="Andreopoulos B."/>
            <person name="Lipzen A."/>
            <person name="Chen C."/>
            <person name="Yanf M."/>
            <person name="Daum C."/>
            <person name="Ng V."/>
            <person name="Clum A."/>
            <person name="Steindorff A."/>
            <person name="Ohm R."/>
            <person name="Martin F."/>
            <person name="Silar P."/>
            <person name="Natvig D."/>
            <person name="Lalanne C."/>
            <person name="Gautier V."/>
            <person name="Ament-Velasquez S.L."/>
            <person name="Kruys A."/>
            <person name="Hutchinson M.I."/>
            <person name="Powell A.J."/>
            <person name="Barry K."/>
            <person name="Miller A.N."/>
            <person name="Grigoriev I.V."/>
            <person name="Debuchy R."/>
            <person name="Gladieux P."/>
            <person name="Thoren M.H."/>
            <person name="Johannesson H."/>
        </authorList>
    </citation>
    <scope>NUCLEOTIDE SEQUENCE</scope>
    <source>
        <strain evidence="2">CBS 958.72</strain>
    </source>
</reference>
<name>A0AAE0TWJ6_9PEZI</name>
<organism evidence="2 3">
    <name type="scientific">Lasiosphaeria ovina</name>
    <dbReference type="NCBI Taxonomy" id="92902"/>
    <lineage>
        <taxon>Eukaryota</taxon>
        <taxon>Fungi</taxon>
        <taxon>Dikarya</taxon>
        <taxon>Ascomycota</taxon>
        <taxon>Pezizomycotina</taxon>
        <taxon>Sordariomycetes</taxon>
        <taxon>Sordariomycetidae</taxon>
        <taxon>Sordariales</taxon>
        <taxon>Lasiosphaeriaceae</taxon>
        <taxon>Lasiosphaeria</taxon>
    </lineage>
</organism>
<gene>
    <name evidence="2" type="ORF">B0T24DRAFT_600456</name>
</gene>
<dbReference type="AlphaFoldDB" id="A0AAE0TWJ6"/>
<evidence type="ECO:0000313" key="2">
    <source>
        <dbReference type="EMBL" id="KAK3382088.1"/>
    </source>
</evidence>
<protein>
    <recommendedName>
        <fullName evidence="4">C2H2-type domain-containing protein</fullName>
    </recommendedName>
</protein>
<accession>A0AAE0TWJ6</accession>
<sequence length="306" mass="34671">MSYNRVPHPPTVPVFGPEQRAGVSYEDFQSNPPLSITSQTSKIASITDQTKKGTPRRLELSLNDICDNFPPSVKRPPDNDINLGPPDSGKGPFYRPFDIDFNLSCPFRKRNPLRFNVRDHQSCAIQPFPDISQLKRHVKNFHKLLISLYACPRCKNDMKTREAYKDHVSLPSKDMCRPVEEIPPDSLEDGITSKVEDLLNGRKINTKIDTWHVLWMTLFPGDSVVPSPDFVPPVESQEVFHDLEEGWDGLEEGIKRVAGDLPLTGALQDELAERMGQLFKHYTQFIKMGLQREPKRTGAYCGLGTQ</sequence>
<keyword evidence="3" id="KW-1185">Reference proteome</keyword>
<reference evidence="2" key="1">
    <citation type="journal article" date="2023" name="Mol. Phylogenet. Evol.">
        <title>Genome-scale phylogeny and comparative genomics of the fungal order Sordariales.</title>
        <authorList>
            <person name="Hensen N."/>
            <person name="Bonometti L."/>
            <person name="Westerberg I."/>
            <person name="Brannstrom I.O."/>
            <person name="Guillou S."/>
            <person name="Cros-Aarteil S."/>
            <person name="Calhoun S."/>
            <person name="Haridas S."/>
            <person name="Kuo A."/>
            <person name="Mondo S."/>
            <person name="Pangilinan J."/>
            <person name="Riley R."/>
            <person name="LaButti K."/>
            <person name="Andreopoulos B."/>
            <person name="Lipzen A."/>
            <person name="Chen C."/>
            <person name="Yan M."/>
            <person name="Daum C."/>
            <person name="Ng V."/>
            <person name="Clum A."/>
            <person name="Steindorff A."/>
            <person name="Ohm R.A."/>
            <person name="Martin F."/>
            <person name="Silar P."/>
            <person name="Natvig D.O."/>
            <person name="Lalanne C."/>
            <person name="Gautier V."/>
            <person name="Ament-Velasquez S.L."/>
            <person name="Kruys A."/>
            <person name="Hutchinson M.I."/>
            <person name="Powell A.J."/>
            <person name="Barry K."/>
            <person name="Miller A.N."/>
            <person name="Grigoriev I.V."/>
            <person name="Debuchy R."/>
            <person name="Gladieux P."/>
            <person name="Hiltunen Thoren M."/>
            <person name="Johannesson H."/>
        </authorList>
    </citation>
    <scope>NUCLEOTIDE SEQUENCE</scope>
    <source>
        <strain evidence="2">CBS 958.72</strain>
    </source>
</reference>